<proteinExistence type="predicted"/>
<evidence type="ECO:0000313" key="2">
    <source>
        <dbReference type="Proteomes" id="UP001140949"/>
    </source>
</evidence>
<protein>
    <submittedName>
        <fullName evidence="1">DNA topoisomerase 2-like</fullName>
    </submittedName>
</protein>
<dbReference type="AlphaFoldDB" id="A0AAX6EJP9"/>
<dbReference type="Proteomes" id="UP001140949">
    <property type="component" value="Unassembled WGS sequence"/>
</dbReference>
<name>A0AAX6EJP9_IRIPA</name>
<evidence type="ECO:0000313" key="1">
    <source>
        <dbReference type="EMBL" id="KAJ6804159.1"/>
    </source>
</evidence>
<dbReference type="SUPFAM" id="SSF48445">
    <property type="entry name" value="14-3-3 protein"/>
    <property type="match status" value="1"/>
</dbReference>
<keyword evidence="2" id="KW-1185">Reference proteome</keyword>
<accession>A0AAX6EJP9</accession>
<sequence>MMLIRGYYAHVEFELARYGVKEVPLAHQILPRSLRHLWGVQVFYLKMKGDYYRFFWLGLLDFRGFLVHRRSGK</sequence>
<dbReference type="InterPro" id="IPR036815">
    <property type="entry name" value="14-3-3_dom_sf"/>
</dbReference>
<dbReference type="EMBL" id="JANAVB010036019">
    <property type="protein sequence ID" value="KAJ6804159.1"/>
    <property type="molecule type" value="Genomic_DNA"/>
</dbReference>
<gene>
    <name evidence="1" type="ORF">M6B38_185595</name>
</gene>
<comment type="caution">
    <text evidence="1">The sequence shown here is derived from an EMBL/GenBank/DDBJ whole genome shotgun (WGS) entry which is preliminary data.</text>
</comment>
<organism evidence="1 2">
    <name type="scientific">Iris pallida</name>
    <name type="common">Sweet iris</name>
    <dbReference type="NCBI Taxonomy" id="29817"/>
    <lineage>
        <taxon>Eukaryota</taxon>
        <taxon>Viridiplantae</taxon>
        <taxon>Streptophyta</taxon>
        <taxon>Embryophyta</taxon>
        <taxon>Tracheophyta</taxon>
        <taxon>Spermatophyta</taxon>
        <taxon>Magnoliopsida</taxon>
        <taxon>Liliopsida</taxon>
        <taxon>Asparagales</taxon>
        <taxon>Iridaceae</taxon>
        <taxon>Iridoideae</taxon>
        <taxon>Irideae</taxon>
        <taxon>Iris</taxon>
    </lineage>
</organism>
<reference evidence="1" key="2">
    <citation type="submission" date="2023-04" db="EMBL/GenBank/DDBJ databases">
        <authorList>
            <person name="Bruccoleri R.E."/>
            <person name="Oakeley E.J."/>
            <person name="Faust A.-M."/>
            <person name="Dessus-Babus S."/>
            <person name="Altorfer M."/>
            <person name="Burckhardt D."/>
            <person name="Oertli M."/>
            <person name="Naumann U."/>
            <person name="Petersen F."/>
            <person name="Wong J."/>
        </authorList>
    </citation>
    <scope>NUCLEOTIDE SEQUENCE</scope>
    <source>
        <strain evidence="1">GSM-AAB239-AS_SAM_17_03QT</strain>
        <tissue evidence="1">Leaf</tissue>
    </source>
</reference>
<reference evidence="1" key="1">
    <citation type="journal article" date="2023" name="GigaByte">
        <title>Genome assembly of the bearded iris, Iris pallida Lam.</title>
        <authorList>
            <person name="Bruccoleri R.E."/>
            <person name="Oakeley E.J."/>
            <person name="Faust A.M.E."/>
            <person name="Altorfer M."/>
            <person name="Dessus-Babus S."/>
            <person name="Burckhardt D."/>
            <person name="Oertli M."/>
            <person name="Naumann U."/>
            <person name="Petersen F."/>
            <person name="Wong J."/>
        </authorList>
    </citation>
    <scope>NUCLEOTIDE SEQUENCE</scope>
    <source>
        <strain evidence="1">GSM-AAB239-AS_SAM_17_03QT</strain>
    </source>
</reference>
<dbReference type="Gene3D" id="1.20.190.20">
    <property type="entry name" value="14-3-3 domain"/>
    <property type="match status" value="1"/>
</dbReference>